<protein>
    <submittedName>
        <fullName evidence="1">Uncharacterized protein</fullName>
    </submittedName>
</protein>
<comment type="caution">
    <text evidence="1">The sequence shown here is derived from an EMBL/GenBank/DDBJ whole genome shotgun (WGS) entry which is preliminary data.</text>
</comment>
<organism evidence="1 2">
    <name type="scientific">Candidatus Lachnoclostridium stercoravium</name>
    <dbReference type="NCBI Taxonomy" id="2838633"/>
    <lineage>
        <taxon>Bacteria</taxon>
        <taxon>Bacillati</taxon>
        <taxon>Bacillota</taxon>
        <taxon>Clostridia</taxon>
        <taxon>Lachnospirales</taxon>
        <taxon>Lachnospiraceae</taxon>
    </lineage>
</organism>
<dbReference type="Proteomes" id="UP000823900">
    <property type="component" value="Unassembled WGS sequence"/>
</dbReference>
<proteinExistence type="predicted"/>
<gene>
    <name evidence="1" type="ORF">IAA07_04270</name>
</gene>
<evidence type="ECO:0000313" key="2">
    <source>
        <dbReference type="Proteomes" id="UP000823900"/>
    </source>
</evidence>
<accession>A0A9D2KP92</accession>
<reference evidence="1" key="1">
    <citation type="journal article" date="2021" name="PeerJ">
        <title>Extensive microbial diversity within the chicken gut microbiome revealed by metagenomics and culture.</title>
        <authorList>
            <person name="Gilroy R."/>
            <person name="Ravi A."/>
            <person name="Getino M."/>
            <person name="Pursley I."/>
            <person name="Horton D.L."/>
            <person name="Alikhan N.F."/>
            <person name="Baker D."/>
            <person name="Gharbi K."/>
            <person name="Hall N."/>
            <person name="Watson M."/>
            <person name="Adriaenssens E.M."/>
            <person name="Foster-Nyarko E."/>
            <person name="Jarju S."/>
            <person name="Secka A."/>
            <person name="Antonio M."/>
            <person name="Oren A."/>
            <person name="Chaudhuri R.R."/>
            <person name="La Ragione R."/>
            <person name="Hildebrand F."/>
            <person name="Pallen M.J."/>
        </authorList>
    </citation>
    <scope>NUCLEOTIDE SEQUENCE</scope>
    <source>
        <strain evidence="1">CHK178-16964</strain>
    </source>
</reference>
<dbReference type="AlphaFoldDB" id="A0A9D2KP92"/>
<name>A0A9D2KP92_9FIRM</name>
<reference evidence="1" key="2">
    <citation type="submission" date="2021-04" db="EMBL/GenBank/DDBJ databases">
        <authorList>
            <person name="Gilroy R."/>
        </authorList>
    </citation>
    <scope>NUCLEOTIDE SEQUENCE</scope>
    <source>
        <strain evidence="1">CHK178-16964</strain>
    </source>
</reference>
<evidence type="ECO:0000313" key="1">
    <source>
        <dbReference type="EMBL" id="HJA70781.1"/>
    </source>
</evidence>
<dbReference type="EMBL" id="DWZA01000039">
    <property type="protein sequence ID" value="HJA70781.1"/>
    <property type="molecule type" value="Genomic_DNA"/>
</dbReference>
<sequence>MSDRFCKQACNALYHISWRTAERLQKIVNQIKECKKWQESRSRDRI</sequence>